<keyword evidence="1" id="KW-0805">Transcription regulation</keyword>
<evidence type="ECO:0000313" key="6">
    <source>
        <dbReference type="EMBL" id="MCG6657017.1"/>
    </source>
</evidence>
<evidence type="ECO:0000256" key="3">
    <source>
        <dbReference type="ARBA" id="ARBA00023163"/>
    </source>
</evidence>
<reference evidence="6 7" key="1">
    <citation type="submission" date="2020-05" db="EMBL/GenBank/DDBJ databases">
        <title>Comparative genomic analysis of denitrifying bacteria from Halomonas genus.</title>
        <authorList>
            <person name="Wang L."/>
            <person name="Shao Z."/>
        </authorList>
    </citation>
    <scope>NUCLEOTIDE SEQUENCE [LARGE SCALE GENOMIC DNA]</scope>
    <source>
        <strain evidence="6 7">A4</strain>
    </source>
</reference>
<dbReference type="PROSITE" id="PS01124">
    <property type="entry name" value="HTH_ARAC_FAMILY_2"/>
    <property type="match status" value="1"/>
</dbReference>
<dbReference type="Proteomes" id="UP000814385">
    <property type="component" value="Unassembled WGS sequence"/>
</dbReference>
<dbReference type="InterPro" id="IPR009057">
    <property type="entry name" value="Homeodomain-like_sf"/>
</dbReference>
<comment type="caution">
    <text evidence="6">The sequence shown here is derived from an EMBL/GenBank/DDBJ whole genome shotgun (WGS) entry which is preliminary data.</text>
</comment>
<evidence type="ECO:0000256" key="4">
    <source>
        <dbReference type="SAM" id="MobiDB-lite"/>
    </source>
</evidence>
<dbReference type="PANTHER" id="PTHR43280:SF11">
    <property type="entry name" value="RCS-SPECIFIC HTH-TYPE TRANSCRIPTIONAL ACTIVATOR RCLR"/>
    <property type="match status" value="1"/>
</dbReference>
<dbReference type="PANTHER" id="PTHR43280">
    <property type="entry name" value="ARAC-FAMILY TRANSCRIPTIONAL REGULATOR"/>
    <property type="match status" value="1"/>
</dbReference>
<evidence type="ECO:0000259" key="5">
    <source>
        <dbReference type="PROSITE" id="PS01124"/>
    </source>
</evidence>
<sequence>MSNEMVQAEIWLQETLESQHSIDELATRLGYSTSQVRRRFRQRFGLSPGAYRDMLRLEMAARLLTLTPYSIAEIARQCGYHNHSAFSRAFHRHHGQTPRHYRQAQRQALRHQCHGGDPPAFEIRQQHTRRALVTRLYRASRRLHDLTHWARHANAATPLPSRLKHSPAVAIVHNLPLPGAVERIDIGPLVTEQTAPHIAIPSSFRLLELPARQHACLVLEDVEEIPRAVRTLIALGLPLHGRYASGEPAQLLSHPQGVEVQLPLLAEPLP</sequence>
<dbReference type="SUPFAM" id="SSF46689">
    <property type="entry name" value="Homeodomain-like"/>
    <property type="match status" value="2"/>
</dbReference>
<dbReference type="InterPro" id="IPR018060">
    <property type="entry name" value="HTH_AraC"/>
</dbReference>
<dbReference type="RefSeq" id="WP_238976053.1">
    <property type="nucleotide sequence ID" value="NZ_JABFUC010000003.1"/>
</dbReference>
<gene>
    <name evidence="6" type="ORF">HOP52_04400</name>
</gene>
<dbReference type="Pfam" id="PF12833">
    <property type="entry name" value="HTH_18"/>
    <property type="match status" value="1"/>
</dbReference>
<evidence type="ECO:0000256" key="2">
    <source>
        <dbReference type="ARBA" id="ARBA00023125"/>
    </source>
</evidence>
<feature type="compositionally biased region" description="Basic residues" evidence="4">
    <location>
        <begin position="96"/>
        <end position="113"/>
    </location>
</feature>
<dbReference type="EMBL" id="JABFUC010000003">
    <property type="protein sequence ID" value="MCG6657017.1"/>
    <property type="molecule type" value="Genomic_DNA"/>
</dbReference>
<keyword evidence="7" id="KW-1185">Reference proteome</keyword>
<dbReference type="InterPro" id="IPR020449">
    <property type="entry name" value="Tscrpt_reg_AraC-type_HTH"/>
</dbReference>
<dbReference type="PRINTS" id="PR00032">
    <property type="entry name" value="HTHARAC"/>
</dbReference>
<feature type="region of interest" description="Disordered" evidence="4">
    <location>
        <begin position="96"/>
        <end position="120"/>
    </location>
</feature>
<dbReference type="Gene3D" id="1.10.10.60">
    <property type="entry name" value="Homeodomain-like"/>
    <property type="match status" value="2"/>
</dbReference>
<keyword evidence="3" id="KW-0804">Transcription</keyword>
<proteinExistence type="predicted"/>
<feature type="domain" description="HTH araC/xylS-type" evidence="5">
    <location>
        <begin position="6"/>
        <end position="104"/>
    </location>
</feature>
<keyword evidence="2" id="KW-0238">DNA-binding</keyword>
<organism evidence="6 7">
    <name type="scientific">Billgrantia campisalis</name>
    <dbReference type="NCBI Taxonomy" id="74661"/>
    <lineage>
        <taxon>Bacteria</taxon>
        <taxon>Pseudomonadati</taxon>
        <taxon>Pseudomonadota</taxon>
        <taxon>Gammaproteobacteria</taxon>
        <taxon>Oceanospirillales</taxon>
        <taxon>Halomonadaceae</taxon>
        <taxon>Billgrantia</taxon>
    </lineage>
</organism>
<evidence type="ECO:0000256" key="1">
    <source>
        <dbReference type="ARBA" id="ARBA00023015"/>
    </source>
</evidence>
<accession>A0ABS9P5E7</accession>
<evidence type="ECO:0000313" key="7">
    <source>
        <dbReference type="Proteomes" id="UP000814385"/>
    </source>
</evidence>
<protein>
    <submittedName>
        <fullName evidence="6">Helix-turn-helix transcriptional regulator</fullName>
    </submittedName>
</protein>
<name>A0ABS9P5E7_9GAMM</name>
<dbReference type="SMART" id="SM00342">
    <property type="entry name" value="HTH_ARAC"/>
    <property type="match status" value="1"/>
</dbReference>